<sequence length="461" mass="48726">MSSAYSIRRRLLLRIGGTLVVLLAVIAFGFARYAEEAARRSFDQLLSASALTIAGSMRLDGGGLTADVPTAAFAMLAAARDDRVFYRLLDDDGRTVTGYADLPFVQPGPDRDQAFYDADYRGFAVRTVAVRRLLTSGVRARWGTVLVAQTTGARDRLTSELSDRTLLALLAMAAVAAMLILLGVADTLKPVVALKSRIEGRDPTDFSPIADLVPDEVEPLKAALNALLTRFKTSLDETRSFLADAAHQLRTPLASLMGQTELALREAGSGAMAERLGRIDRNVRLAARIVDQLLSDASVSNRLESTPKEPVDLVHLAAEVINDLVGGAGAHAIRLYVEDDVVDPMVRADAGSLAEALRNLIDNAMKYAPPAAPIDVSIAGAAGDGLVLTVADRGPGIRAADRPRVLGRFERGDAARAPVGSGLGLAIVARVVAAHGGQLALRDRAGGGLAAEITLRRDAKG</sequence>
<organism evidence="12 13">
    <name type="scientific">Labrys wisconsinensis</name>
    <dbReference type="NCBI Taxonomy" id="425677"/>
    <lineage>
        <taxon>Bacteria</taxon>
        <taxon>Pseudomonadati</taxon>
        <taxon>Pseudomonadota</taxon>
        <taxon>Alphaproteobacteria</taxon>
        <taxon>Hyphomicrobiales</taxon>
        <taxon>Xanthobacteraceae</taxon>
        <taxon>Labrys</taxon>
    </lineage>
</organism>
<feature type="transmembrane region" description="Helical" evidence="10">
    <location>
        <begin position="166"/>
        <end position="185"/>
    </location>
</feature>
<accession>A0ABU0J430</accession>
<dbReference type="Proteomes" id="UP001242480">
    <property type="component" value="Unassembled WGS sequence"/>
</dbReference>
<dbReference type="SUPFAM" id="SSF47384">
    <property type="entry name" value="Homodimeric domain of signal transducing histidine kinase"/>
    <property type="match status" value="1"/>
</dbReference>
<dbReference type="CDD" id="cd00082">
    <property type="entry name" value="HisKA"/>
    <property type="match status" value="1"/>
</dbReference>
<evidence type="ECO:0000256" key="10">
    <source>
        <dbReference type="SAM" id="Phobius"/>
    </source>
</evidence>
<proteinExistence type="predicted"/>
<dbReference type="Gene3D" id="3.30.565.10">
    <property type="entry name" value="Histidine kinase-like ATPase, C-terminal domain"/>
    <property type="match status" value="1"/>
</dbReference>
<dbReference type="SMART" id="SM00387">
    <property type="entry name" value="HATPase_c"/>
    <property type="match status" value="1"/>
</dbReference>
<evidence type="ECO:0000256" key="1">
    <source>
        <dbReference type="ARBA" id="ARBA00000085"/>
    </source>
</evidence>
<protein>
    <recommendedName>
        <fullName evidence="3">histidine kinase</fullName>
        <ecNumber evidence="3">2.7.13.3</ecNumber>
    </recommendedName>
</protein>
<dbReference type="InterPro" id="IPR036097">
    <property type="entry name" value="HisK_dim/P_sf"/>
</dbReference>
<dbReference type="PANTHER" id="PTHR45436:SF1">
    <property type="entry name" value="SENSOR PROTEIN QSEC"/>
    <property type="match status" value="1"/>
</dbReference>
<gene>
    <name evidence="12" type="ORF">QO011_001375</name>
</gene>
<evidence type="ECO:0000256" key="7">
    <source>
        <dbReference type="ARBA" id="ARBA00022777"/>
    </source>
</evidence>
<keyword evidence="7 12" id="KW-0418">Kinase</keyword>
<feature type="transmembrane region" description="Helical" evidence="10">
    <location>
        <begin position="12"/>
        <end position="31"/>
    </location>
</feature>
<dbReference type="InterPro" id="IPR036890">
    <property type="entry name" value="HATPase_C_sf"/>
</dbReference>
<evidence type="ECO:0000256" key="4">
    <source>
        <dbReference type="ARBA" id="ARBA00022553"/>
    </source>
</evidence>
<dbReference type="PROSITE" id="PS50109">
    <property type="entry name" value="HIS_KIN"/>
    <property type="match status" value="1"/>
</dbReference>
<keyword evidence="8 10" id="KW-1133">Transmembrane helix</keyword>
<dbReference type="PRINTS" id="PR00344">
    <property type="entry name" value="BCTRLSENSOR"/>
</dbReference>
<evidence type="ECO:0000256" key="2">
    <source>
        <dbReference type="ARBA" id="ARBA00004370"/>
    </source>
</evidence>
<evidence type="ECO:0000256" key="9">
    <source>
        <dbReference type="ARBA" id="ARBA00023136"/>
    </source>
</evidence>
<evidence type="ECO:0000256" key="8">
    <source>
        <dbReference type="ARBA" id="ARBA00022989"/>
    </source>
</evidence>
<dbReference type="Pfam" id="PF00512">
    <property type="entry name" value="HisKA"/>
    <property type="match status" value="1"/>
</dbReference>
<dbReference type="InterPro" id="IPR005467">
    <property type="entry name" value="His_kinase_dom"/>
</dbReference>
<evidence type="ECO:0000256" key="3">
    <source>
        <dbReference type="ARBA" id="ARBA00012438"/>
    </source>
</evidence>
<keyword evidence="9 10" id="KW-0472">Membrane</keyword>
<comment type="catalytic activity">
    <reaction evidence="1">
        <text>ATP + protein L-histidine = ADP + protein N-phospho-L-histidine.</text>
        <dbReference type="EC" id="2.7.13.3"/>
    </reaction>
</comment>
<dbReference type="GO" id="GO:0004673">
    <property type="term" value="F:protein histidine kinase activity"/>
    <property type="evidence" value="ECO:0007669"/>
    <property type="project" value="UniProtKB-EC"/>
</dbReference>
<comment type="caution">
    <text evidence="12">The sequence shown here is derived from an EMBL/GenBank/DDBJ whole genome shotgun (WGS) entry which is preliminary data.</text>
</comment>
<dbReference type="InterPro" id="IPR013727">
    <property type="entry name" value="2CSK_N"/>
</dbReference>
<keyword evidence="4" id="KW-0597">Phosphoprotein</keyword>
<comment type="subcellular location">
    <subcellularLocation>
        <location evidence="2">Membrane</location>
    </subcellularLocation>
</comment>
<dbReference type="Gene3D" id="1.10.287.130">
    <property type="match status" value="1"/>
</dbReference>
<name>A0ABU0J430_9HYPH</name>
<dbReference type="SMART" id="SM00388">
    <property type="entry name" value="HisKA"/>
    <property type="match status" value="1"/>
</dbReference>
<keyword evidence="6 10" id="KW-0812">Transmembrane</keyword>
<dbReference type="InterPro" id="IPR004358">
    <property type="entry name" value="Sig_transdc_His_kin-like_C"/>
</dbReference>
<dbReference type="InterPro" id="IPR003661">
    <property type="entry name" value="HisK_dim/P_dom"/>
</dbReference>
<evidence type="ECO:0000313" key="13">
    <source>
        <dbReference type="Proteomes" id="UP001242480"/>
    </source>
</evidence>
<evidence type="ECO:0000256" key="5">
    <source>
        <dbReference type="ARBA" id="ARBA00022679"/>
    </source>
</evidence>
<dbReference type="PANTHER" id="PTHR45436">
    <property type="entry name" value="SENSOR HISTIDINE KINASE YKOH"/>
    <property type="match status" value="1"/>
</dbReference>
<dbReference type="EC" id="2.7.13.3" evidence="3"/>
<evidence type="ECO:0000313" key="12">
    <source>
        <dbReference type="EMBL" id="MDQ0468375.1"/>
    </source>
</evidence>
<evidence type="ECO:0000256" key="6">
    <source>
        <dbReference type="ARBA" id="ARBA00022692"/>
    </source>
</evidence>
<feature type="domain" description="Histidine kinase" evidence="11">
    <location>
        <begin position="244"/>
        <end position="459"/>
    </location>
</feature>
<dbReference type="InterPro" id="IPR003594">
    <property type="entry name" value="HATPase_dom"/>
</dbReference>
<dbReference type="SUPFAM" id="SSF55874">
    <property type="entry name" value="ATPase domain of HSP90 chaperone/DNA topoisomerase II/histidine kinase"/>
    <property type="match status" value="1"/>
</dbReference>
<dbReference type="RefSeq" id="WP_307269520.1">
    <property type="nucleotide sequence ID" value="NZ_JAUSVX010000002.1"/>
</dbReference>
<keyword evidence="5 12" id="KW-0808">Transferase</keyword>
<keyword evidence="13" id="KW-1185">Reference proteome</keyword>
<dbReference type="InterPro" id="IPR050428">
    <property type="entry name" value="TCS_sensor_his_kinase"/>
</dbReference>
<dbReference type="Pfam" id="PF02518">
    <property type="entry name" value="HATPase_c"/>
    <property type="match status" value="1"/>
</dbReference>
<evidence type="ECO:0000259" key="11">
    <source>
        <dbReference type="PROSITE" id="PS50109"/>
    </source>
</evidence>
<reference evidence="12 13" key="1">
    <citation type="submission" date="2023-07" db="EMBL/GenBank/DDBJ databases">
        <title>Genomic Encyclopedia of Type Strains, Phase IV (KMG-IV): sequencing the most valuable type-strain genomes for metagenomic binning, comparative biology and taxonomic classification.</title>
        <authorList>
            <person name="Goeker M."/>
        </authorList>
    </citation>
    <scope>NUCLEOTIDE SEQUENCE [LARGE SCALE GENOMIC DNA]</scope>
    <source>
        <strain evidence="12 13">DSM 19619</strain>
    </source>
</reference>
<dbReference type="Pfam" id="PF08521">
    <property type="entry name" value="2CSK_N"/>
    <property type="match status" value="1"/>
</dbReference>
<dbReference type="EMBL" id="JAUSVX010000002">
    <property type="protein sequence ID" value="MDQ0468375.1"/>
    <property type="molecule type" value="Genomic_DNA"/>
</dbReference>
<dbReference type="CDD" id="cd00075">
    <property type="entry name" value="HATPase"/>
    <property type="match status" value="1"/>
</dbReference>